<dbReference type="InterPro" id="IPR041657">
    <property type="entry name" value="HTH_17"/>
</dbReference>
<evidence type="ECO:0000259" key="2">
    <source>
        <dbReference type="Pfam" id="PF12728"/>
    </source>
</evidence>
<dbReference type="Pfam" id="PF12728">
    <property type="entry name" value="HTH_17"/>
    <property type="match status" value="1"/>
</dbReference>
<dbReference type="KEGG" id="vg:60325314"/>
<dbReference type="GeneID" id="60325314"/>
<dbReference type="Proteomes" id="UP000278311">
    <property type="component" value="Segment"/>
</dbReference>
<evidence type="ECO:0000313" key="3">
    <source>
        <dbReference type="EMBL" id="AYR00308.1"/>
    </source>
</evidence>
<dbReference type="RefSeq" id="YP_009953833.1">
    <property type="nucleotide sequence ID" value="NC_051626.1"/>
</dbReference>
<evidence type="ECO:0000313" key="4">
    <source>
        <dbReference type="Proteomes" id="UP000278311"/>
    </source>
</evidence>
<sequence>MTAPALTRPLAEVAALIPCSERWLTEQVRAGRVPGRKIGRHWRMTQADVDAALESFRVSPESGRKSVALPAAPPVAPAAPRPLALTPTSRRRTRSR</sequence>
<reference evidence="3 4" key="1">
    <citation type="submission" date="2018-10" db="EMBL/GenBank/DDBJ databases">
        <authorList>
            <person name="Garlena R.A."/>
            <person name="Russell D.A."/>
            <person name="Pope W.H."/>
            <person name="Jacobs-Sera D."/>
            <person name="Hatfull G.F."/>
        </authorList>
    </citation>
    <scope>NUCLEOTIDE SEQUENCE [LARGE SCALE GENOMIC DNA]</scope>
</reference>
<organism evidence="3 4">
    <name type="scientific">Mycobacterium phage Prithvi</name>
    <dbReference type="NCBI Taxonomy" id="2484215"/>
    <lineage>
        <taxon>Viruses</taxon>
        <taxon>Duplodnaviria</taxon>
        <taxon>Heunggongvirae</taxon>
        <taxon>Uroviricota</taxon>
        <taxon>Caudoviricetes</taxon>
        <taxon>Weiservirinae</taxon>
        <taxon>Anayavirus</taxon>
        <taxon>Anayavirus prithvi</taxon>
    </lineage>
</organism>
<name>A0A3G3M232_9CAUD</name>
<protein>
    <submittedName>
        <fullName evidence="3">Excise</fullName>
    </submittedName>
</protein>
<feature type="region of interest" description="Disordered" evidence="1">
    <location>
        <begin position="62"/>
        <end position="96"/>
    </location>
</feature>
<feature type="compositionally biased region" description="Pro residues" evidence="1">
    <location>
        <begin position="71"/>
        <end position="80"/>
    </location>
</feature>
<dbReference type="EMBL" id="MK016503">
    <property type="protein sequence ID" value="AYR00308.1"/>
    <property type="molecule type" value="Genomic_DNA"/>
</dbReference>
<proteinExistence type="predicted"/>
<keyword evidence="4" id="KW-1185">Reference proteome</keyword>
<feature type="domain" description="Helix-turn-helix" evidence="2">
    <location>
        <begin position="11"/>
        <end position="55"/>
    </location>
</feature>
<gene>
    <name evidence="3" type="primary">46</name>
    <name evidence="3" type="ORF">PBI_PRITHVI_46</name>
</gene>
<accession>A0A3G3M232</accession>
<evidence type="ECO:0000256" key="1">
    <source>
        <dbReference type="SAM" id="MobiDB-lite"/>
    </source>
</evidence>